<dbReference type="SUPFAM" id="SSF52738">
    <property type="entry name" value="Methylesterase CheB, C-terminal domain"/>
    <property type="match status" value="1"/>
</dbReference>
<dbReference type="InterPro" id="IPR035909">
    <property type="entry name" value="CheB_C"/>
</dbReference>
<keyword evidence="1 4" id="KW-0378">Hydrolase</keyword>
<dbReference type="AlphaFoldDB" id="A0A4Q1JXY0"/>
<evidence type="ECO:0000313" key="7">
    <source>
        <dbReference type="Proteomes" id="UP000289784"/>
    </source>
</evidence>
<dbReference type="GO" id="GO:0006935">
    <property type="term" value="P:chemotaxis"/>
    <property type="evidence" value="ECO:0007669"/>
    <property type="project" value="UniProtKB-UniRule"/>
</dbReference>
<feature type="domain" description="CheB-type methylesterase" evidence="5">
    <location>
        <begin position="8"/>
        <end position="196"/>
    </location>
</feature>
<dbReference type="GO" id="GO:0008984">
    <property type="term" value="F:protein-glutamate methylesterase activity"/>
    <property type="evidence" value="ECO:0007669"/>
    <property type="project" value="UniProtKB-EC"/>
</dbReference>
<feature type="active site" evidence="4">
    <location>
        <position position="47"/>
    </location>
</feature>
<dbReference type="EC" id="3.1.1.61" evidence="2"/>
<dbReference type="Gene3D" id="3.40.50.180">
    <property type="entry name" value="Methylesterase CheB, C-terminal domain"/>
    <property type="match status" value="1"/>
</dbReference>
<dbReference type="RefSeq" id="WP_129470192.1">
    <property type="nucleotide sequence ID" value="NZ_SAWZ01000002.1"/>
</dbReference>
<dbReference type="PANTHER" id="PTHR42872:SF6">
    <property type="entry name" value="PROTEIN-GLUTAMATE METHYLESTERASE_PROTEIN-GLUTAMINE GLUTAMINASE"/>
    <property type="match status" value="1"/>
</dbReference>
<comment type="caution">
    <text evidence="6">The sequence shown here is derived from an EMBL/GenBank/DDBJ whole genome shotgun (WGS) entry which is preliminary data.</text>
</comment>
<dbReference type="PANTHER" id="PTHR42872">
    <property type="entry name" value="PROTEIN-GLUTAMATE METHYLESTERASE/PROTEIN-GLUTAMINE GLUTAMINASE"/>
    <property type="match status" value="1"/>
</dbReference>
<reference evidence="6 7" key="1">
    <citation type="submission" date="2019-01" db="EMBL/GenBank/DDBJ databases">
        <title>Pseudoxanthomonas composti sp. nov., isolated from compost.</title>
        <authorList>
            <person name="Yang G."/>
        </authorList>
    </citation>
    <scope>NUCLEOTIDE SEQUENCE [LARGE SCALE GENOMIC DNA]</scope>
    <source>
        <strain evidence="6 7">GSS15</strain>
    </source>
</reference>
<dbReference type="Pfam" id="PF01339">
    <property type="entry name" value="CheB_methylest"/>
    <property type="match status" value="1"/>
</dbReference>
<evidence type="ECO:0000256" key="2">
    <source>
        <dbReference type="ARBA" id="ARBA00039140"/>
    </source>
</evidence>
<keyword evidence="7" id="KW-1185">Reference proteome</keyword>
<organism evidence="6 7">
    <name type="scientific">Pseudoxanthomonas composti</name>
    <dbReference type="NCBI Taxonomy" id="2137479"/>
    <lineage>
        <taxon>Bacteria</taxon>
        <taxon>Pseudomonadati</taxon>
        <taxon>Pseudomonadota</taxon>
        <taxon>Gammaproteobacteria</taxon>
        <taxon>Lysobacterales</taxon>
        <taxon>Lysobacteraceae</taxon>
        <taxon>Pseudoxanthomonas</taxon>
    </lineage>
</organism>
<dbReference type="EMBL" id="SAWZ01000002">
    <property type="protein sequence ID" value="RXR07378.1"/>
    <property type="molecule type" value="Genomic_DNA"/>
</dbReference>
<evidence type="ECO:0000313" key="6">
    <source>
        <dbReference type="EMBL" id="RXR07378.1"/>
    </source>
</evidence>
<name>A0A4Q1JXY0_9GAMM</name>
<dbReference type="GO" id="GO:0005737">
    <property type="term" value="C:cytoplasm"/>
    <property type="evidence" value="ECO:0007669"/>
    <property type="project" value="InterPro"/>
</dbReference>
<accession>A0A4Q1JXY0</accession>
<dbReference type="PROSITE" id="PS50122">
    <property type="entry name" value="CHEB"/>
    <property type="match status" value="1"/>
</dbReference>
<keyword evidence="4" id="KW-0145">Chemotaxis</keyword>
<evidence type="ECO:0000256" key="4">
    <source>
        <dbReference type="PROSITE-ProRule" id="PRU00050"/>
    </source>
</evidence>
<dbReference type="CDD" id="cd16433">
    <property type="entry name" value="CheB"/>
    <property type="match status" value="1"/>
</dbReference>
<evidence type="ECO:0000256" key="3">
    <source>
        <dbReference type="ARBA" id="ARBA00048267"/>
    </source>
</evidence>
<comment type="catalytic activity">
    <reaction evidence="3">
        <text>[protein]-L-glutamate 5-O-methyl ester + H2O = L-glutamyl-[protein] + methanol + H(+)</text>
        <dbReference type="Rhea" id="RHEA:23236"/>
        <dbReference type="Rhea" id="RHEA-COMP:10208"/>
        <dbReference type="Rhea" id="RHEA-COMP:10311"/>
        <dbReference type="ChEBI" id="CHEBI:15377"/>
        <dbReference type="ChEBI" id="CHEBI:15378"/>
        <dbReference type="ChEBI" id="CHEBI:17790"/>
        <dbReference type="ChEBI" id="CHEBI:29973"/>
        <dbReference type="ChEBI" id="CHEBI:82795"/>
        <dbReference type="EC" id="3.1.1.61"/>
    </reaction>
</comment>
<dbReference type="OrthoDB" id="9791760at2"/>
<feature type="active site" evidence="4">
    <location>
        <position position="20"/>
    </location>
</feature>
<sequence>MSADALSPLRRYDALVIGASAGGVHALQALLSALDARWRLPVLIVLHVPRDRPSRLAPLLDEQCVLPVGEAVDKQPLQAATVTVAPPDYHLMVETRDSLALSRDADVLFSRPAIDPLFESAAAVFGPRLLGILLTGASSDGTDGVAAIRAAGGTVWVQDPEEAVAPLMPASALAGPGADAVLTLRAMGDALKDLVQ</sequence>
<protein>
    <recommendedName>
        <fullName evidence="2">protein-glutamate methylesterase</fullName>
        <ecNumber evidence="2">3.1.1.61</ecNumber>
    </recommendedName>
</protein>
<dbReference type="GO" id="GO:0000156">
    <property type="term" value="F:phosphorelay response regulator activity"/>
    <property type="evidence" value="ECO:0007669"/>
    <property type="project" value="InterPro"/>
</dbReference>
<evidence type="ECO:0000256" key="1">
    <source>
        <dbReference type="ARBA" id="ARBA00022801"/>
    </source>
</evidence>
<dbReference type="InterPro" id="IPR000673">
    <property type="entry name" value="Sig_transdc_resp-reg_Me-estase"/>
</dbReference>
<feature type="active site" evidence="4">
    <location>
        <position position="140"/>
    </location>
</feature>
<proteinExistence type="predicted"/>
<evidence type="ECO:0000259" key="5">
    <source>
        <dbReference type="PROSITE" id="PS50122"/>
    </source>
</evidence>
<dbReference type="Proteomes" id="UP000289784">
    <property type="component" value="Unassembled WGS sequence"/>
</dbReference>
<gene>
    <name evidence="6" type="ORF">EPA99_05545</name>
</gene>